<dbReference type="EMBL" id="CAAALY010266603">
    <property type="protein sequence ID" value="VEL40820.1"/>
    <property type="molecule type" value="Genomic_DNA"/>
</dbReference>
<keyword evidence="1" id="KW-0472">Membrane</keyword>
<evidence type="ECO:0000313" key="3">
    <source>
        <dbReference type="Proteomes" id="UP000784294"/>
    </source>
</evidence>
<keyword evidence="3" id="KW-1185">Reference proteome</keyword>
<keyword evidence="1" id="KW-1133">Transmembrane helix</keyword>
<dbReference type="GO" id="GO:0032230">
    <property type="term" value="P:positive regulation of synaptic transmission, GABAergic"/>
    <property type="evidence" value="ECO:0007669"/>
    <property type="project" value="TreeGrafter"/>
</dbReference>
<reference evidence="2" key="1">
    <citation type="submission" date="2018-11" db="EMBL/GenBank/DDBJ databases">
        <authorList>
            <consortium name="Pathogen Informatics"/>
        </authorList>
    </citation>
    <scope>NUCLEOTIDE SEQUENCE</scope>
</reference>
<gene>
    <name evidence="2" type="ORF">PXEA_LOCUS34260</name>
</gene>
<organism evidence="2 3">
    <name type="scientific">Protopolystoma xenopodis</name>
    <dbReference type="NCBI Taxonomy" id="117903"/>
    <lineage>
        <taxon>Eukaryota</taxon>
        <taxon>Metazoa</taxon>
        <taxon>Spiralia</taxon>
        <taxon>Lophotrochozoa</taxon>
        <taxon>Platyhelminthes</taxon>
        <taxon>Monogenea</taxon>
        <taxon>Polyopisthocotylea</taxon>
        <taxon>Polystomatidea</taxon>
        <taxon>Polystomatidae</taxon>
        <taxon>Protopolystoma</taxon>
    </lineage>
</organism>
<dbReference type="PANTHER" id="PTHR46141:SF1">
    <property type="entry name" value="SODIUM LEAK CHANNEL NALCN"/>
    <property type="match status" value="1"/>
</dbReference>
<dbReference type="GO" id="GO:0005261">
    <property type="term" value="F:monoatomic cation channel activity"/>
    <property type="evidence" value="ECO:0007669"/>
    <property type="project" value="InterPro"/>
</dbReference>
<dbReference type="GO" id="GO:0005886">
    <property type="term" value="C:plasma membrane"/>
    <property type="evidence" value="ECO:0007669"/>
    <property type="project" value="TreeGrafter"/>
</dbReference>
<comment type="caution">
    <text evidence="2">The sequence shown here is derived from an EMBL/GenBank/DDBJ whole genome shotgun (WGS) entry which is preliminary data.</text>
</comment>
<dbReference type="GO" id="GO:0032224">
    <property type="term" value="P:positive regulation of synaptic transmission, cholinergic"/>
    <property type="evidence" value="ECO:0007669"/>
    <property type="project" value="TreeGrafter"/>
</dbReference>
<name>A0A3S5CQW5_9PLAT</name>
<evidence type="ECO:0000256" key="1">
    <source>
        <dbReference type="SAM" id="Phobius"/>
    </source>
</evidence>
<accession>A0A3S5CQW5</accession>
<proteinExistence type="predicted"/>
<protein>
    <submittedName>
        <fullName evidence="2">Uncharacterized protein</fullName>
    </submittedName>
</protein>
<dbReference type="OrthoDB" id="10069766at2759"/>
<evidence type="ECO:0000313" key="2">
    <source>
        <dbReference type="EMBL" id="VEL40820.1"/>
    </source>
</evidence>
<feature type="transmembrane region" description="Helical" evidence="1">
    <location>
        <begin position="99"/>
        <end position="117"/>
    </location>
</feature>
<dbReference type="InterPro" id="IPR028823">
    <property type="entry name" value="NALCN"/>
</dbReference>
<dbReference type="AlphaFoldDB" id="A0A3S5CQW5"/>
<sequence length="133" mass="15209">MLTVDQRRWLDLKGRIKLTQPLHIPPRPSELTDISENLHLLFLFLFPVCSLRAVNFELRQEPGQTPYTPVTSTLEGHLVHFKCLMYDITQHFAFKRASAILVLANCGLLFFPVSFVWHNSRQASSTPDSGLFA</sequence>
<dbReference type="Proteomes" id="UP000784294">
    <property type="component" value="Unassembled WGS sequence"/>
</dbReference>
<dbReference type="PANTHER" id="PTHR46141">
    <property type="entry name" value="SODIUM LEAK CHANNEL NON-SELECTIVE PROTEIN"/>
    <property type="match status" value="1"/>
</dbReference>
<keyword evidence="1" id="KW-0812">Transmembrane</keyword>